<reference evidence="1 2" key="1">
    <citation type="journal article" date="2016" name="Proc. Natl. Acad. Sci. U.S.A.">
        <title>Comparative genomics of biotechnologically important yeasts.</title>
        <authorList>
            <person name="Riley R."/>
            <person name="Haridas S."/>
            <person name="Wolfe K.H."/>
            <person name="Lopes M.R."/>
            <person name="Hittinger C.T."/>
            <person name="Goeker M."/>
            <person name="Salamov A.A."/>
            <person name="Wisecaver J.H."/>
            <person name="Long T.M."/>
            <person name="Calvey C.H."/>
            <person name="Aerts A.L."/>
            <person name="Barry K.W."/>
            <person name="Choi C."/>
            <person name="Clum A."/>
            <person name="Coughlan A.Y."/>
            <person name="Deshpande S."/>
            <person name="Douglass A.P."/>
            <person name="Hanson S.J."/>
            <person name="Klenk H.-P."/>
            <person name="LaButti K.M."/>
            <person name="Lapidus A."/>
            <person name="Lindquist E.A."/>
            <person name="Lipzen A.M."/>
            <person name="Meier-Kolthoff J.P."/>
            <person name="Ohm R.A."/>
            <person name="Otillar R.P."/>
            <person name="Pangilinan J.L."/>
            <person name="Peng Y."/>
            <person name="Rokas A."/>
            <person name="Rosa C.A."/>
            <person name="Scheuner C."/>
            <person name="Sibirny A.A."/>
            <person name="Slot J.C."/>
            <person name="Stielow J.B."/>
            <person name="Sun H."/>
            <person name="Kurtzman C.P."/>
            <person name="Blackwell M."/>
            <person name="Grigoriev I.V."/>
            <person name="Jeffries T.W."/>
        </authorList>
    </citation>
    <scope>NUCLEOTIDE SEQUENCE [LARGE SCALE GENOMIC DNA]</scope>
    <source>
        <strain evidence="1 2">NRRL Y-11557</strain>
    </source>
</reference>
<organism evidence="1 2">
    <name type="scientific">Lipomyces starkeyi NRRL Y-11557</name>
    <dbReference type="NCBI Taxonomy" id="675824"/>
    <lineage>
        <taxon>Eukaryota</taxon>
        <taxon>Fungi</taxon>
        <taxon>Dikarya</taxon>
        <taxon>Ascomycota</taxon>
        <taxon>Saccharomycotina</taxon>
        <taxon>Lipomycetes</taxon>
        <taxon>Lipomycetales</taxon>
        <taxon>Lipomycetaceae</taxon>
        <taxon>Lipomyces</taxon>
    </lineage>
</organism>
<keyword evidence="2" id="KW-1185">Reference proteome</keyword>
<accession>A0A1E3PXE2</accession>
<proteinExistence type="predicted"/>
<evidence type="ECO:0000313" key="1">
    <source>
        <dbReference type="EMBL" id="ODQ69487.1"/>
    </source>
</evidence>
<evidence type="ECO:0000313" key="2">
    <source>
        <dbReference type="Proteomes" id="UP000094385"/>
    </source>
</evidence>
<protein>
    <submittedName>
        <fullName evidence="1">Uncharacterized protein</fullName>
    </submittedName>
</protein>
<sequence>MLSRTQIKKLKDKGKRISGFAAKELARSSALAQDYIVVSANSCEYGVRTRSMESFQFVWIAGLVHATDDIAAAYLVRMQWRRYHIPDGTLSISWTPASGLNHLKQRTFIAATDPTNLLLADLTSAADVKSQCVTPS</sequence>
<dbReference type="Proteomes" id="UP000094385">
    <property type="component" value="Unassembled WGS sequence"/>
</dbReference>
<dbReference type="EMBL" id="KV454303">
    <property type="protein sequence ID" value="ODQ69487.1"/>
    <property type="molecule type" value="Genomic_DNA"/>
</dbReference>
<dbReference type="OrthoDB" id="1939383at2759"/>
<dbReference type="AlphaFoldDB" id="A0A1E3PXE2"/>
<name>A0A1E3PXE2_LIPST</name>
<gene>
    <name evidence="1" type="ORF">LIPSTDRAFT_75712</name>
</gene>